<keyword evidence="2 5" id="KW-0645">Protease</keyword>
<dbReference type="CDD" id="cd00518">
    <property type="entry name" value="H2MP"/>
    <property type="match status" value="1"/>
</dbReference>
<dbReference type="InterPro" id="IPR000671">
    <property type="entry name" value="Peptidase_A31"/>
</dbReference>
<evidence type="ECO:0000256" key="1">
    <source>
        <dbReference type="ARBA" id="ARBA00006814"/>
    </source>
</evidence>
<proteinExistence type="inferred from homology"/>
<evidence type="ECO:0000256" key="4">
    <source>
        <dbReference type="ARBA" id="ARBA00022801"/>
    </source>
</evidence>
<gene>
    <name evidence="5" type="ORF">WS72_18625</name>
</gene>
<comment type="caution">
    <text evidence="5">The sequence shown here is derived from an EMBL/GenBank/DDBJ whole genome shotgun (WGS) entry which is preliminary data.</text>
</comment>
<organism evidence="5 6">
    <name type="scientific">Burkholderia savannae</name>
    <dbReference type="NCBI Taxonomy" id="1637837"/>
    <lineage>
        <taxon>Bacteria</taxon>
        <taxon>Pseudomonadati</taxon>
        <taxon>Pseudomonadota</taxon>
        <taxon>Betaproteobacteria</taxon>
        <taxon>Burkholderiales</taxon>
        <taxon>Burkholderiaceae</taxon>
        <taxon>Burkholderia</taxon>
        <taxon>pseudomallei group</taxon>
    </lineage>
</organism>
<dbReference type="InterPro" id="IPR023430">
    <property type="entry name" value="Pept_HybD-like_dom_sf"/>
</dbReference>
<evidence type="ECO:0000256" key="3">
    <source>
        <dbReference type="ARBA" id="ARBA00022750"/>
    </source>
</evidence>
<reference evidence="5 6" key="1">
    <citation type="submission" date="2015-11" db="EMBL/GenBank/DDBJ databases">
        <authorList>
            <person name="Sahl J."/>
            <person name="Wagner D."/>
            <person name="Keim P."/>
        </authorList>
    </citation>
    <scope>NUCLEOTIDE SEQUENCE [LARGE SCALE GENOMIC DNA]</scope>
    <source>
        <strain evidence="5 6">BDU18</strain>
    </source>
</reference>
<sequence length="175" mass="17989">MTGTIERQVGRPAIRSVRVIGVGNPDRGDDGIGCLVVKRLAGRLPADVSLLTRGGDVMDIGDDMADIDALVCIDAAAPAGSPGRVSRIDLAEQALEQDASFSSSHGLGLAEAIALAEALGTASRDIVIYAIEGASFVHGAAITPEVAAAADDVADRVVAEVDRLRRRMKEGSSDA</sequence>
<dbReference type="Proteomes" id="UP000070255">
    <property type="component" value="Unassembled WGS sequence"/>
</dbReference>
<keyword evidence="6" id="KW-1185">Reference proteome</keyword>
<dbReference type="Pfam" id="PF01750">
    <property type="entry name" value="HycI"/>
    <property type="match status" value="1"/>
</dbReference>
<dbReference type="PANTHER" id="PTHR30302">
    <property type="entry name" value="HYDROGENASE 1 MATURATION PROTEASE"/>
    <property type="match status" value="1"/>
</dbReference>
<evidence type="ECO:0000256" key="2">
    <source>
        <dbReference type="ARBA" id="ARBA00022670"/>
    </source>
</evidence>
<dbReference type="EMBL" id="LNJQ01000002">
    <property type="protein sequence ID" value="KWZ39882.1"/>
    <property type="molecule type" value="Genomic_DNA"/>
</dbReference>
<comment type="similarity">
    <text evidence="1">Belongs to the peptidase A31 family.</text>
</comment>
<accession>A0ABR5T8H5</accession>
<name>A0ABR5T8H5_9BURK</name>
<dbReference type="GO" id="GO:0008233">
    <property type="term" value="F:peptidase activity"/>
    <property type="evidence" value="ECO:0007669"/>
    <property type="project" value="UniProtKB-KW"/>
</dbReference>
<dbReference type="NCBIfam" id="TIGR00072">
    <property type="entry name" value="hydrog_prot"/>
    <property type="match status" value="1"/>
</dbReference>
<evidence type="ECO:0000313" key="5">
    <source>
        <dbReference type="EMBL" id="KWZ39882.1"/>
    </source>
</evidence>
<dbReference type="GO" id="GO:0006508">
    <property type="term" value="P:proteolysis"/>
    <property type="evidence" value="ECO:0007669"/>
    <property type="project" value="UniProtKB-KW"/>
</dbReference>
<dbReference type="PANTHER" id="PTHR30302:SF1">
    <property type="entry name" value="HYDROGENASE 2 MATURATION PROTEASE"/>
    <property type="match status" value="1"/>
</dbReference>
<protein>
    <submittedName>
        <fullName evidence="5">Hydrogenase maturation protease</fullName>
    </submittedName>
</protein>
<evidence type="ECO:0000313" key="6">
    <source>
        <dbReference type="Proteomes" id="UP000070255"/>
    </source>
</evidence>
<keyword evidence="4" id="KW-0378">Hydrolase</keyword>
<dbReference type="RefSeq" id="WP_059583948.1">
    <property type="nucleotide sequence ID" value="NZ_CP013419.1"/>
</dbReference>
<dbReference type="SUPFAM" id="SSF53163">
    <property type="entry name" value="HybD-like"/>
    <property type="match status" value="1"/>
</dbReference>
<dbReference type="Gene3D" id="3.40.50.1450">
    <property type="entry name" value="HybD-like"/>
    <property type="match status" value="1"/>
</dbReference>
<keyword evidence="3" id="KW-0064">Aspartyl protease</keyword>